<dbReference type="Proteomes" id="UP000594118">
    <property type="component" value="Chromosome"/>
</dbReference>
<dbReference type="AlphaFoldDB" id="A0A7L9WRN3"/>
<evidence type="ECO:0000313" key="1">
    <source>
        <dbReference type="EMBL" id="QOL82981.1"/>
    </source>
</evidence>
<protein>
    <submittedName>
        <fullName evidence="1">Uncharacterized protein</fullName>
    </submittedName>
</protein>
<dbReference type="KEGG" id="pshq:F3W81_20355"/>
<name>A0A7L9WRN3_9RHOB</name>
<reference evidence="1 2" key="1">
    <citation type="submission" date="2019-10" db="EMBL/GenBank/DDBJ databases">
        <title>Pseudopuniceibacterium sp. HQ09 islated from Antarctica.</title>
        <authorList>
            <person name="Liao L."/>
            <person name="Su S."/>
            <person name="Chen B."/>
            <person name="Yu Y."/>
        </authorList>
    </citation>
    <scope>NUCLEOTIDE SEQUENCE [LARGE SCALE GENOMIC DNA]</scope>
    <source>
        <strain evidence="1 2">HQ09</strain>
    </source>
</reference>
<dbReference type="EMBL" id="CP045201">
    <property type="protein sequence ID" value="QOL82981.1"/>
    <property type="molecule type" value="Genomic_DNA"/>
</dbReference>
<sequence length="91" mass="10431">MRGQNRVEADLASLAIPRMASDQWMVDVLADLQEAARDRGMMAVVDQLAIATRVTKEEIVRKRNEANIRRPNEVEHTAYYYTVPPAGYRRN</sequence>
<organism evidence="1 2">
    <name type="scientific">Pseudooceanicola spongiae</name>
    <dbReference type="NCBI Taxonomy" id="2613965"/>
    <lineage>
        <taxon>Bacteria</taxon>
        <taxon>Pseudomonadati</taxon>
        <taxon>Pseudomonadota</taxon>
        <taxon>Alphaproteobacteria</taxon>
        <taxon>Rhodobacterales</taxon>
        <taxon>Paracoccaceae</taxon>
        <taxon>Pseudooceanicola</taxon>
    </lineage>
</organism>
<dbReference type="RefSeq" id="WP_193081400.1">
    <property type="nucleotide sequence ID" value="NZ_CP045201.1"/>
</dbReference>
<accession>A0A7L9WRN3</accession>
<gene>
    <name evidence="1" type="ORF">F3W81_20355</name>
</gene>
<proteinExistence type="predicted"/>
<keyword evidence="2" id="KW-1185">Reference proteome</keyword>
<evidence type="ECO:0000313" key="2">
    <source>
        <dbReference type="Proteomes" id="UP000594118"/>
    </source>
</evidence>